<dbReference type="Proteomes" id="UP000054516">
    <property type="component" value="Unassembled WGS sequence"/>
</dbReference>
<reference evidence="2" key="1">
    <citation type="submission" date="2016-03" db="EMBL/GenBank/DDBJ databases">
        <title>Draft genome sequence of Rosellinia necatrix.</title>
        <authorList>
            <person name="Kanematsu S."/>
        </authorList>
    </citation>
    <scope>NUCLEOTIDE SEQUENCE [LARGE SCALE GENOMIC DNA]</scope>
    <source>
        <strain evidence="2">W97</strain>
    </source>
</reference>
<keyword evidence="3" id="KW-1185">Reference proteome</keyword>
<dbReference type="PROSITE" id="PS51412">
    <property type="entry name" value="MACPF_2"/>
    <property type="match status" value="1"/>
</dbReference>
<protein>
    <recommendedName>
        <fullName evidence="1">MACPF domain-containing protein</fullName>
    </recommendedName>
</protein>
<accession>A0A1S7UJT4</accession>
<dbReference type="AlphaFoldDB" id="A0A1S7UJT4"/>
<dbReference type="OMA" id="KTHMERT"/>
<sequence>MGESLFPPRSWLGFGLDMTLASPIDINSIAHGVLRASRVLKLSGTSSHQTIRDTTWAVPDNVLFSSGANTSSTAYEYYENGTAASNALKTDASVSAKFMAVSGSASIHHSISQSFDSSMQYSMFSFSHATAHVGFDGWDSDINSDVLKQRLASIGSFCPSNPDPVIVATYANLFRNLGSHIITGLNFGARLQLHIRCENSDSSVNQNFHANLSFAFKGLVTSGRIDVAVAGTDQYKTFSNKMQQTCSCIGGDAILATAIISGAAKDDNVYQKFQEWVQTHQQHSSVISVQTVALWDVMNTSPDLEVSRRSRDVENAYLWIVSHPRRHRTKCRLTINSDWGEIGLLTPSAFILPDPDSPVQHFNVSISSTKIHWGGKPDGYGHQHLTIDFIIENDGSPVDIELARGTDGDRRSIPNGSCEVMINNRRYINRGKREGPRNSQWFYKCEVNPDAWIIGL</sequence>
<organism evidence="2">
    <name type="scientific">Rosellinia necatrix</name>
    <name type="common">White root-rot fungus</name>
    <dbReference type="NCBI Taxonomy" id="77044"/>
    <lineage>
        <taxon>Eukaryota</taxon>
        <taxon>Fungi</taxon>
        <taxon>Dikarya</taxon>
        <taxon>Ascomycota</taxon>
        <taxon>Pezizomycotina</taxon>
        <taxon>Sordariomycetes</taxon>
        <taxon>Xylariomycetidae</taxon>
        <taxon>Xylariales</taxon>
        <taxon>Xylariaceae</taxon>
        <taxon>Rosellinia</taxon>
    </lineage>
</organism>
<evidence type="ECO:0000259" key="1">
    <source>
        <dbReference type="PROSITE" id="PS51412"/>
    </source>
</evidence>
<dbReference type="InterPro" id="IPR020864">
    <property type="entry name" value="MACPF"/>
</dbReference>
<dbReference type="OrthoDB" id="4250793at2759"/>
<evidence type="ECO:0000313" key="2">
    <source>
        <dbReference type="EMBL" id="GAP83524.1"/>
    </source>
</evidence>
<dbReference type="EMBL" id="DF977447">
    <property type="protein sequence ID" value="GAP83524.1"/>
    <property type="molecule type" value="Genomic_DNA"/>
</dbReference>
<feature type="domain" description="MACPF" evidence="1">
    <location>
        <begin position="1"/>
        <end position="328"/>
    </location>
</feature>
<dbReference type="Pfam" id="PF01823">
    <property type="entry name" value="MACPF"/>
    <property type="match status" value="1"/>
</dbReference>
<gene>
    <name evidence="2" type="ORF">SAMD00023353_0201050</name>
</gene>
<proteinExistence type="predicted"/>
<evidence type="ECO:0000313" key="3">
    <source>
        <dbReference type="Proteomes" id="UP000054516"/>
    </source>
</evidence>
<name>A0A1S7UJT4_ROSNE</name>